<protein>
    <submittedName>
        <fullName evidence="2">AAA-like domain-containing protein</fullName>
    </submittedName>
</protein>
<keyword evidence="3" id="KW-1185">Reference proteome</keyword>
<dbReference type="Proteomes" id="UP000658514">
    <property type="component" value="Unassembled WGS sequence"/>
</dbReference>
<dbReference type="Pfam" id="PF12770">
    <property type="entry name" value="CHAT"/>
    <property type="match status" value="1"/>
</dbReference>
<evidence type="ECO:0000313" key="3">
    <source>
        <dbReference type="Proteomes" id="UP000658514"/>
    </source>
</evidence>
<dbReference type="RefSeq" id="WP_190546204.1">
    <property type="nucleotide sequence ID" value="NZ_CAWPNO010000075.1"/>
</dbReference>
<feature type="domain" description="CHAT" evidence="1">
    <location>
        <begin position="13"/>
        <end position="159"/>
    </location>
</feature>
<sequence length="533" mass="60201">MSNQNYIRKILLLSANPRGSSPLRLGEEMREIKEGLKRSKNREQYSIDTVETVRYRDIHRAILEYEPQIIHFSGHGVGEEGLVFEDESGQIKLVDAEALAGLFQLFANQVECVILNACYSKYQAQEIAKHINYVVGMSQAIGDRAAIEFAVGFYDALGADKDYEFAYKLGCSSMLVAGIAENLTPKLIMKSDILLSNSSAEATTIYVERPPIEAKCYAAILQAGALIRIRSPQRMGKTLLLEKVLNSAREQGYQTAKLDLKLADSDILADTKTFLQWLCVNVSDSLDIEPQLDKYWQDVFGVNKNCTRYFQKYLLGVNDSPLVLAIDNFERLFPYPEIFPQFCLLLRGWYEAAKQGDKIGNLWKKLRLVVVHSTESYPTLDTNHSPFNVGIAIELPEFNLQQVESLTQQYELADKLGQQDLSKLMELIGGHPDLIQQAVSYLKNPQASMEELLQLAPTEQGIFSDHLRQQLWHLQHNSQLELGYKKVVMANAPVRLDTEVAFKLHSLGLVKLSGNDCVPSCELYRQYFSVRLG</sequence>
<evidence type="ECO:0000313" key="2">
    <source>
        <dbReference type="EMBL" id="MBD2198439.1"/>
    </source>
</evidence>
<dbReference type="Gene3D" id="3.40.50.300">
    <property type="entry name" value="P-loop containing nucleotide triphosphate hydrolases"/>
    <property type="match status" value="1"/>
</dbReference>
<proteinExistence type="predicted"/>
<evidence type="ECO:0000259" key="1">
    <source>
        <dbReference type="Pfam" id="PF12770"/>
    </source>
</evidence>
<dbReference type="SUPFAM" id="SSF52540">
    <property type="entry name" value="P-loop containing nucleoside triphosphate hydrolases"/>
    <property type="match status" value="1"/>
</dbReference>
<dbReference type="InterPro" id="IPR027417">
    <property type="entry name" value="P-loop_NTPase"/>
</dbReference>
<gene>
    <name evidence="2" type="ORF">H6G24_23625</name>
</gene>
<dbReference type="EMBL" id="JACJQH010000041">
    <property type="protein sequence ID" value="MBD2198439.1"/>
    <property type="molecule type" value="Genomic_DNA"/>
</dbReference>
<comment type="caution">
    <text evidence="2">The sequence shown here is derived from an EMBL/GenBank/DDBJ whole genome shotgun (WGS) entry which is preliminary data.</text>
</comment>
<dbReference type="InterPro" id="IPR024983">
    <property type="entry name" value="CHAT_dom"/>
</dbReference>
<name>A0ABR8AFA7_9CYAN</name>
<organism evidence="2 3">
    <name type="scientific">Calothrix parietina FACHB-288</name>
    <dbReference type="NCBI Taxonomy" id="2692896"/>
    <lineage>
        <taxon>Bacteria</taxon>
        <taxon>Bacillati</taxon>
        <taxon>Cyanobacteriota</taxon>
        <taxon>Cyanophyceae</taxon>
        <taxon>Nostocales</taxon>
        <taxon>Calotrichaceae</taxon>
        <taxon>Calothrix</taxon>
    </lineage>
</organism>
<dbReference type="Pfam" id="PF14516">
    <property type="entry name" value="AAA_35"/>
    <property type="match status" value="1"/>
</dbReference>
<accession>A0ABR8AFA7</accession>
<reference evidence="2 3" key="1">
    <citation type="journal article" date="2020" name="ISME J.">
        <title>Comparative genomics reveals insights into cyanobacterial evolution and habitat adaptation.</title>
        <authorList>
            <person name="Chen M.Y."/>
            <person name="Teng W.K."/>
            <person name="Zhao L."/>
            <person name="Hu C.X."/>
            <person name="Zhou Y.K."/>
            <person name="Han B.P."/>
            <person name="Song L.R."/>
            <person name="Shu W.S."/>
        </authorList>
    </citation>
    <scope>NUCLEOTIDE SEQUENCE [LARGE SCALE GENOMIC DNA]</scope>
    <source>
        <strain evidence="2 3">FACHB-288</strain>
    </source>
</reference>